<sequence length="116" mass="13767">MLHLVYRLRLTQKANSDMRAFWEWAGQRQTWFYSGLDMVEDTKWYVCTVGPEVHSLEHFVTFADESAWGRYRQEVARRGQDPAWERRRTSQEEWWELLEARLLNDPPATMSAGGGE</sequence>
<dbReference type="RefSeq" id="WP_103959329.1">
    <property type="nucleotide sequence ID" value="NZ_FNVT01000009.1"/>
</dbReference>
<organism evidence="1 2">
    <name type="scientific">Nonomuraea solani</name>
    <dbReference type="NCBI Taxonomy" id="1144553"/>
    <lineage>
        <taxon>Bacteria</taxon>
        <taxon>Bacillati</taxon>
        <taxon>Actinomycetota</taxon>
        <taxon>Actinomycetes</taxon>
        <taxon>Streptosporangiales</taxon>
        <taxon>Streptosporangiaceae</taxon>
        <taxon>Nonomuraea</taxon>
    </lineage>
</organism>
<protein>
    <recommendedName>
        <fullName evidence="3">NIPSNAP protein</fullName>
    </recommendedName>
</protein>
<evidence type="ECO:0000313" key="2">
    <source>
        <dbReference type="Proteomes" id="UP000236732"/>
    </source>
</evidence>
<reference evidence="1 2" key="1">
    <citation type="submission" date="2016-10" db="EMBL/GenBank/DDBJ databases">
        <authorList>
            <person name="de Groot N.N."/>
        </authorList>
    </citation>
    <scope>NUCLEOTIDE SEQUENCE [LARGE SCALE GENOMIC DNA]</scope>
    <source>
        <strain evidence="1 2">CGMCC 4.7037</strain>
    </source>
</reference>
<evidence type="ECO:0000313" key="1">
    <source>
        <dbReference type="EMBL" id="SEG95414.1"/>
    </source>
</evidence>
<dbReference type="OrthoDB" id="4350884at2"/>
<evidence type="ECO:0008006" key="3">
    <source>
        <dbReference type="Google" id="ProtNLM"/>
    </source>
</evidence>
<dbReference type="AlphaFoldDB" id="A0A1H6EEX8"/>
<keyword evidence="2" id="KW-1185">Reference proteome</keyword>
<accession>A0A1H6EEX8</accession>
<dbReference type="EMBL" id="FNVT01000009">
    <property type="protein sequence ID" value="SEG95414.1"/>
    <property type="molecule type" value="Genomic_DNA"/>
</dbReference>
<dbReference type="Proteomes" id="UP000236732">
    <property type="component" value="Unassembled WGS sequence"/>
</dbReference>
<gene>
    <name evidence="1" type="ORF">SAMN05444920_10960</name>
</gene>
<proteinExistence type="predicted"/>
<name>A0A1H6EEX8_9ACTN</name>